<dbReference type="GO" id="GO:0006355">
    <property type="term" value="P:regulation of DNA-templated transcription"/>
    <property type="evidence" value="ECO:0007669"/>
    <property type="project" value="InterPro"/>
</dbReference>
<evidence type="ECO:0000313" key="3">
    <source>
        <dbReference type="Proteomes" id="UP000034050"/>
    </source>
</evidence>
<dbReference type="Proteomes" id="UP000034050">
    <property type="component" value="Unassembled WGS sequence"/>
</dbReference>
<reference evidence="2 3" key="1">
    <citation type="journal article" date="2015" name="Nature">
        <title>rRNA introns, odd ribosomes, and small enigmatic genomes across a large radiation of phyla.</title>
        <authorList>
            <person name="Brown C.T."/>
            <person name="Hug L.A."/>
            <person name="Thomas B.C."/>
            <person name="Sharon I."/>
            <person name="Castelle C.J."/>
            <person name="Singh A."/>
            <person name="Wilkins M.J."/>
            <person name="Williams K.H."/>
            <person name="Banfield J.F."/>
        </authorList>
    </citation>
    <scope>NUCLEOTIDE SEQUENCE [LARGE SCALE GENOMIC DNA]</scope>
</reference>
<dbReference type="EMBL" id="LCFD01000017">
    <property type="protein sequence ID" value="KKS85494.1"/>
    <property type="molecule type" value="Genomic_DNA"/>
</dbReference>
<dbReference type="AlphaFoldDB" id="A0A0G1CJ27"/>
<name>A0A0G1CJ27_9BACT</name>
<dbReference type="STRING" id="1618446.UV61_C0017G0005"/>
<comment type="caution">
    <text evidence="2">The sequence shown here is derived from an EMBL/GenBank/DDBJ whole genome shotgun (WGS) entry which is preliminary data.</text>
</comment>
<dbReference type="Pfam" id="PF13411">
    <property type="entry name" value="MerR_1"/>
    <property type="match status" value="1"/>
</dbReference>
<dbReference type="Gene3D" id="1.10.1660.10">
    <property type="match status" value="1"/>
</dbReference>
<dbReference type="InterPro" id="IPR000551">
    <property type="entry name" value="MerR-type_HTH_dom"/>
</dbReference>
<sequence>MTTQQEQEQYLRRGRLLNQLERGNSISETDSAWFLGINTKTLNSWFHSGLLSPGRVVTSGGRGLGLINYNAEQLARAAVIQGLKRTPRYTGDDIRAALREPGYLSHYRDLIPAELHQMLGLTDKIS</sequence>
<gene>
    <name evidence="2" type="ORF">UV61_C0017G0005</name>
</gene>
<protein>
    <recommendedName>
        <fullName evidence="1">HTH merR-type domain-containing protein</fullName>
    </recommendedName>
</protein>
<evidence type="ECO:0000313" key="2">
    <source>
        <dbReference type="EMBL" id="KKS85494.1"/>
    </source>
</evidence>
<proteinExistence type="predicted"/>
<dbReference type="GO" id="GO:0003677">
    <property type="term" value="F:DNA binding"/>
    <property type="evidence" value="ECO:0007669"/>
    <property type="project" value="InterPro"/>
</dbReference>
<organism evidence="2 3">
    <name type="scientific">Candidatus Gottesmanbacteria bacterium GW2011_GWB1_43_11</name>
    <dbReference type="NCBI Taxonomy" id="1618446"/>
    <lineage>
        <taxon>Bacteria</taxon>
        <taxon>Candidatus Gottesmaniibacteriota</taxon>
    </lineage>
</organism>
<feature type="domain" description="HTH merR-type" evidence="1">
    <location>
        <begin position="35"/>
        <end position="99"/>
    </location>
</feature>
<evidence type="ECO:0000259" key="1">
    <source>
        <dbReference type="Pfam" id="PF13411"/>
    </source>
</evidence>
<accession>A0A0G1CJ27</accession>